<evidence type="ECO:0000313" key="7">
    <source>
        <dbReference type="Proteomes" id="UP000016923"/>
    </source>
</evidence>
<dbReference type="GO" id="GO:0004674">
    <property type="term" value="F:protein serine/threonine kinase activity"/>
    <property type="evidence" value="ECO:0007669"/>
    <property type="project" value="TreeGrafter"/>
</dbReference>
<organism evidence="6 7">
    <name type="scientific">Ophiostoma piceae (strain UAMH 11346)</name>
    <name type="common">Sap stain fungus</name>
    <dbReference type="NCBI Taxonomy" id="1262450"/>
    <lineage>
        <taxon>Eukaryota</taxon>
        <taxon>Fungi</taxon>
        <taxon>Dikarya</taxon>
        <taxon>Ascomycota</taxon>
        <taxon>Pezizomycotina</taxon>
        <taxon>Sordariomycetes</taxon>
        <taxon>Sordariomycetidae</taxon>
        <taxon>Ophiostomatales</taxon>
        <taxon>Ophiostomataceae</taxon>
        <taxon>Ophiostoma</taxon>
    </lineage>
</organism>
<dbReference type="Pfam" id="PF00069">
    <property type="entry name" value="Pkinase"/>
    <property type="match status" value="1"/>
</dbReference>
<dbReference type="OrthoDB" id="4062651at2759"/>
<keyword evidence="6" id="KW-0418">Kinase</keyword>
<feature type="region of interest" description="Disordered" evidence="4">
    <location>
        <begin position="1"/>
        <end position="377"/>
    </location>
</feature>
<keyword evidence="7" id="KW-1185">Reference proteome</keyword>
<feature type="compositionally biased region" description="Low complexity" evidence="4">
    <location>
        <begin position="39"/>
        <end position="97"/>
    </location>
</feature>
<evidence type="ECO:0000256" key="1">
    <source>
        <dbReference type="ARBA" id="ARBA00022741"/>
    </source>
</evidence>
<dbReference type="SUPFAM" id="SSF56112">
    <property type="entry name" value="Protein kinase-like (PK-like)"/>
    <property type="match status" value="1"/>
</dbReference>
<keyword evidence="1 3" id="KW-0547">Nucleotide-binding</keyword>
<sequence length="890" mass="97133">MLAAATNIMASPFTQPPSPLDSNNAYTESPQHHQPSPPKSSDFYTSSSHPAPPTTTTSNTSTSSTGLSASPTPAANSLLSSSPAASQSLAALSLSPSRTFPPEVGVHDTIIEEDDETDTDTPNEPVTPTSDRQSRETYHTNSHPKPEETTPIPQADPAAQPPQSQPQLSKNNSFFRLRSKHRRNTSDSAEPAPKPTRAARPTVATSDIASSPPKDSSFGLRPESPTGRPLTAVSGSFLIHPPTGPPSTADSNFLGHSPSTDTLQSPQNTRRSTTSIKSLFSFRRSNSQQERAAANNNYPEFSHSPPDSGFIEMAPSGHHKQSVTRRFSTHRQVAATQPNSPPSPGSPPDMPAGSRNLAIPGANSSEAGRGGSMAKSMPTQADFIHNDKQHRQRASTFQTAKHIVVAFSSKRTKKQTEAETHRRANSVDLANQDEDANNKIPNDLWILPANAGVGMKARRLSLSLPDDFNVDVVDLHQEFDYAYLMGRHRRRLGQGATSKVTLMYRKGFTDELYAVKEFRGKSSRESAEEYEKKVKSEYSLSKSLHHPNIVETLRLCTDHGRWNHVMEYCQEGDIFSLVSKRFFMGPEREKDRLCIFKQLIQGVNYLHQHGIAHRDIKLENLLITKDSKIKIADFGASDVFSGIHPGLREAGGRCGQYLDSQVRLCNPGVCGSLPYIAPEVLANDKPYDPRKLDVWSTAVCMVTIIGGGNLWNEARFKESDKGSNYYALVKGWQKFNAKQAAAKAAEEANGVDGVVSDTPAPAAPASAIAANQDGKTGRVVVDATPVSASNPNSIVEGPYPNVSWLDDFFNPPILRRVLVQMLNPDPDARPTIEQIAQLRWIRGIECCQPESYDDPNCCIDASKRSASNLAAKKIFFHNHLPTTSSSVRIV</sequence>
<dbReference type="InterPro" id="IPR011009">
    <property type="entry name" value="Kinase-like_dom_sf"/>
</dbReference>
<dbReference type="PANTHER" id="PTHR24346">
    <property type="entry name" value="MAP/MICROTUBULE AFFINITY-REGULATING KINASE"/>
    <property type="match status" value="1"/>
</dbReference>
<feature type="compositionally biased region" description="Low complexity" evidence="4">
    <location>
        <begin position="195"/>
        <end position="205"/>
    </location>
</feature>
<dbReference type="SMART" id="SM00220">
    <property type="entry name" value="S_TKc"/>
    <property type="match status" value="1"/>
</dbReference>
<dbReference type="Gene3D" id="1.10.510.10">
    <property type="entry name" value="Transferase(Phosphotransferase) domain 1"/>
    <property type="match status" value="1"/>
</dbReference>
<feature type="compositionally biased region" description="Polar residues" evidence="4">
    <location>
        <begin position="257"/>
        <end position="299"/>
    </location>
</feature>
<feature type="compositionally biased region" description="Pro residues" evidence="4">
    <location>
        <begin position="339"/>
        <end position="350"/>
    </location>
</feature>
<dbReference type="PANTHER" id="PTHR24346:SF30">
    <property type="entry name" value="MATERNAL EMBRYONIC LEUCINE ZIPPER KINASE"/>
    <property type="match status" value="1"/>
</dbReference>
<dbReference type="PROSITE" id="PS00108">
    <property type="entry name" value="PROTEIN_KINASE_ST"/>
    <property type="match status" value="1"/>
</dbReference>
<dbReference type="InterPro" id="IPR017441">
    <property type="entry name" value="Protein_kinase_ATP_BS"/>
</dbReference>
<keyword evidence="2 3" id="KW-0067">ATP-binding</keyword>
<gene>
    <name evidence="6" type="ORF">F503_03649</name>
</gene>
<dbReference type="HOGENOM" id="CLU_000288_63_33_1"/>
<evidence type="ECO:0000313" key="6">
    <source>
        <dbReference type="EMBL" id="EPE04587.1"/>
    </source>
</evidence>
<keyword evidence="6" id="KW-0808">Transferase</keyword>
<feature type="domain" description="Protein kinase" evidence="5">
    <location>
        <begin position="486"/>
        <end position="841"/>
    </location>
</feature>
<feature type="compositionally biased region" description="Basic and acidic residues" evidence="4">
    <location>
        <begin position="132"/>
        <end position="148"/>
    </location>
</feature>
<protein>
    <submittedName>
        <fullName evidence="6">Hal protein kinase</fullName>
    </submittedName>
</protein>
<dbReference type="Proteomes" id="UP000016923">
    <property type="component" value="Unassembled WGS sequence"/>
</dbReference>
<evidence type="ECO:0000256" key="3">
    <source>
        <dbReference type="PROSITE-ProRule" id="PRU10141"/>
    </source>
</evidence>
<dbReference type="STRING" id="1262450.S3BVK4"/>
<proteinExistence type="predicted"/>
<dbReference type="GO" id="GO:0035556">
    <property type="term" value="P:intracellular signal transduction"/>
    <property type="evidence" value="ECO:0007669"/>
    <property type="project" value="TreeGrafter"/>
</dbReference>
<dbReference type="GO" id="GO:0005737">
    <property type="term" value="C:cytoplasm"/>
    <property type="evidence" value="ECO:0007669"/>
    <property type="project" value="TreeGrafter"/>
</dbReference>
<evidence type="ECO:0000259" key="5">
    <source>
        <dbReference type="PROSITE" id="PS50011"/>
    </source>
</evidence>
<dbReference type="VEuPathDB" id="FungiDB:F503_03649"/>
<feature type="compositionally biased region" description="Polar residues" evidence="4">
    <location>
        <begin position="122"/>
        <end position="131"/>
    </location>
</feature>
<feature type="compositionally biased region" description="Basic residues" evidence="4">
    <location>
        <begin position="317"/>
        <end position="329"/>
    </location>
</feature>
<dbReference type="EMBL" id="KE148160">
    <property type="protein sequence ID" value="EPE04587.1"/>
    <property type="molecule type" value="Genomic_DNA"/>
</dbReference>
<dbReference type="InterPro" id="IPR008271">
    <property type="entry name" value="Ser/Thr_kinase_AS"/>
</dbReference>
<dbReference type="PROSITE" id="PS50011">
    <property type="entry name" value="PROTEIN_KINASE_DOM"/>
    <property type="match status" value="1"/>
</dbReference>
<evidence type="ECO:0000256" key="4">
    <source>
        <dbReference type="SAM" id="MobiDB-lite"/>
    </source>
</evidence>
<dbReference type="PROSITE" id="PS00107">
    <property type="entry name" value="PROTEIN_KINASE_ATP"/>
    <property type="match status" value="1"/>
</dbReference>
<reference evidence="6 7" key="1">
    <citation type="journal article" date="2013" name="BMC Genomics">
        <title>The genome and transcriptome of the pine saprophyte Ophiostoma piceae, and a comparison with the bark beetle-associated pine pathogen Grosmannia clavigera.</title>
        <authorList>
            <person name="Haridas S."/>
            <person name="Wang Y."/>
            <person name="Lim L."/>
            <person name="Massoumi Alamouti S."/>
            <person name="Jackman S."/>
            <person name="Docking R."/>
            <person name="Robertson G."/>
            <person name="Birol I."/>
            <person name="Bohlmann J."/>
            <person name="Breuil C."/>
        </authorList>
    </citation>
    <scope>NUCLEOTIDE SEQUENCE [LARGE SCALE GENOMIC DNA]</scope>
    <source>
        <strain evidence="6 7">UAMH 11346</strain>
    </source>
</reference>
<dbReference type="OMA" id="NCCIDAS"/>
<dbReference type="GO" id="GO:0005524">
    <property type="term" value="F:ATP binding"/>
    <property type="evidence" value="ECO:0007669"/>
    <property type="project" value="UniProtKB-UniRule"/>
</dbReference>
<dbReference type="Gene3D" id="3.30.200.20">
    <property type="entry name" value="Phosphorylase Kinase, domain 1"/>
    <property type="match status" value="1"/>
</dbReference>
<dbReference type="eggNOG" id="KOG0590">
    <property type="taxonomic scope" value="Eukaryota"/>
</dbReference>
<accession>S3BVK4</accession>
<feature type="compositionally biased region" description="Acidic residues" evidence="4">
    <location>
        <begin position="111"/>
        <end position="121"/>
    </location>
</feature>
<name>S3BVK4_OPHP1</name>
<feature type="binding site" evidence="3">
    <location>
        <position position="516"/>
    </location>
    <ligand>
        <name>ATP</name>
        <dbReference type="ChEBI" id="CHEBI:30616"/>
    </ligand>
</feature>
<dbReference type="InterPro" id="IPR000719">
    <property type="entry name" value="Prot_kinase_dom"/>
</dbReference>
<evidence type="ECO:0000256" key="2">
    <source>
        <dbReference type="ARBA" id="ARBA00022840"/>
    </source>
</evidence>
<dbReference type="AlphaFoldDB" id="S3BVK4"/>